<dbReference type="AlphaFoldDB" id="A0A411HFU6"/>
<reference evidence="2 3" key="1">
    <citation type="submission" date="2019-01" db="EMBL/GenBank/DDBJ databases">
        <title>Pseudolysobacter antarctica gen. nov., sp. nov., isolated from Fildes Peninsula, Antarctica.</title>
        <authorList>
            <person name="Wei Z."/>
            <person name="Peng F."/>
        </authorList>
    </citation>
    <scope>NUCLEOTIDE SEQUENCE [LARGE SCALE GENOMIC DNA]</scope>
    <source>
        <strain evidence="2 3">AQ6-296</strain>
    </source>
</reference>
<dbReference type="PRINTS" id="PR00412">
    <property type="entry name" value="EPOXHYDRLASE"/>
</dbReference>
<keyword evidence="2" id="KW-0378">Hydrolase</keyword>
<protein>
    <submittedName>
        <fullName evidence="2">Alpha/beta hydrolase</fullName>
    </submittedName>
</protein>
<dbReference type="Gene3D" id="3.40.50.1820">
    <property type="entry name" value="alpha/beta hydrolase"/>
    <property type="match status" value="1"/>
</dbReference>
<dbReference type="EMBL" id="CP035704">
    <property type="protein sequence ID" value="QBB69365.1"/>
    <property type="molecule type" value="Genomic_DNA"/>
</dbReference>
<accession>A0A411HFU6</accession>
<dbReference type="GO" id="GO:0046464">
    <property type="term" value="P:acylglycerol catabolic process"/>
    <property type="evidence" value="ECO:0007669"/>
    <property type="project" value="TreeGrafter"/>
</dbReference>
<sequence length="293" mass="33149">MNPISTNAWLSAGNFFEHRGHRIFWRASGAPDAPVLLLIHGFPTSSWDWEALWPELAQRYRVVTLDMIGFGFSDKPRDYEYSILDQADIHEALLRHCDVSAYHILAHDYGDTVAQELLARSLEPGQRPQLASVCFLNGGLFPETHRPVLVQKLLLSALGPLIARLTSKRTLARSMARIFGPQTQPSPMLIDAFWQLMTLHDGLKILPLLIRYMPERRLRRARWVGALQQAGVPLKLIDGTHDPISGAHMVQRYRELIADPDVTELPGIGHYPQVEAPASVLAAYLEFRQKFLH</sequence>
<feature type="domain" description="AB hydrolase-1" evidence="1">
    <location>
        <begin position="34"/>
        <end position="277"/>
    </location>
</feature>
<dbReference type="KEGG" id="xbc:ELE36_02670"/>
<keyword evidence="3" id="KW-1185">Reference proteome</keyword>
<dbReference type="InterPro" id="IPR000073">
    <property type="entry name" value="AB_hydrolase_1"/>
</dbReference>
<dbReference type="SUPFAM" id="SSF53474">
    <property type="entry name" value="alpha/beta-Hydrolases"/>
    <property type="match status" value="1"/>
</dbReference>
<organism evidence="2 3">
    <name type="scientific">Pseudolysobacter antarcticus</name>
    <dbReference type="NCBI Taxonomy" id="2511995"/>
    <lineage>
        <taxon>Bacteria</taxon>
        <taxon>Pseudomonadati</taxon>
        <taxon>Pseudomonadota</taxon>
        <taxon>Gammaproteobacteria</taxon>
        <taxon>Lysobacterales</taxon>
        <taxon>Rhodanobacteraceae</taxon>
        <taxon>Pseudolysobacter</taxon>
    </lineage>
</organism>
<dbReference type="GO" id="GO:0016020">
    <property type="term" value="C:membrane"/>
    <property type="evidence" value="ECO:0007669"/>
    <property type="project" value="TreeGrafter"/>
</dbReference>
<dbReference type="PANTHER" id="PTHR43798">
    <property type="entry name" value="MONOACYLGLYCEROL LIPASE"/>
    <property type="match status" value="1"/>
</dbReference>
<dbReference type="InterPro" id="IPR050266">
    <property type="entry name" value="AB_hydrolase_sf"/>
</dbReference>
<name>A0A411HFU6_9GAMM</name>
<dbReference type="InterPro" id="IPR029058">
    <property type="entry name" value="AB_hydrolase_fold"/>
</dbReference>
<evidence type="ECO:0000259" key="1">
    <source>
        <dbReference type="Pfam" id="PF00561"/>
    </source>
</evidence>
<gene>
    <name evidence="2" type="ORF">ELE36_02670</name>
</gene>
<dbReference type="RefSeq" id="WP_129831621.1">
    <property type="nucleotide sequence ID" value="NZ_CP035704.1"/>
</dbReference>
<dbReference type="GO" id="GO:0047372">
    <property type="term" value="F:monoacylglycerol lipase activity"/>
    <property type="evidence" value="ECO:0007669"/>
    <property type="project" value="TreeGrafter"/>
</dbReference>
<dbReference type="Proteomes" id="UP000291562">
    <property type="component" value="Chromosome"/>
</dbReference>
<proteinExistence type="predicted"/>
<dbReference type="Pfam" id="PF00561">
    <property type="entry name" value="Abhydrolase_1"/>
    <property type="match status" value="1"/>
</dbReference>
<evidence type="ECO:0000313" key="2">
    <source>
        <dbReference type="EMBL" id="QBB69365.1"/>
    </source>
</evidence>
<dbReference type="InterPro" id="IPR000639">
    <property type="entry name" value="Epox_hydrolase-like"/>
</dbReference>
<dbReference type="PANTHER" id="PTHR43798:SF33">
    <property type="entry name" value="HYDROLASE, PUTATIVE (AFU_ORTHOLOGUE AFUA_2G14860)-RELATED"/>
    <property type="match status" value="1"/>
</dbReference>
<dbReference type="OrthoDB" id="2086224at2"/>
<evidence type="ECO:0000313" key="3">
    <source>
        <dbReference type="Proteomes" id="UP000291562"/>
    </source>
</evidence>